<accession>A0A5N4C4V9</accession>
<evidence type="ECO:0000313" key="3">
    <source>
        <dbReference type="EMBL" id="KAB1253911.1"/>
    </source>
</evidence>
<gene>
    <name evidence="3" type="primary">Porimin</name>
    <name evidence="3" type="ORF">Cadr_000026808</name>
</gene>
<feature type="compositionally biased region" description="Low complexity" evidence="1">
    <location>
        <begin position="100"/>
        <end position="143"/>
    </location>
</feature>
<comment type="caution">
    <text evidence="3">The sequence shown here is derived from an EMBL/GenBank/DDBJ whole genome shotgun (WGS) entry which is preliminary data.</text>
</comment>
<name>A0A5N4C4V9_CAMDR</name>
<sequence>MGVGSRGFLAALALGAVLVTALLKMVADSRDLDGSPGTKKSMPPEDSNAARTGSTPQVSLSHTNKSSTLPMKPSATTLVSSKNITATTLKPTAKSSIPISSKNTTTTLKPTITSKTTPPVISTNTTSTTAGSTTKITSASHPQ</sequence>
<protein>
    <submittedName>
        <fullName evidence="3">Porimin</fullName>
    </submittedName>
</protein>
<evidence type="ECO:0000313" key="4">
    <source>
        <dbReference type="Proteomes" id="UP000299084"/>
    </source>
</evidence>
<feature type="compositionally biased region" description="Polar residues" evidence="1">
    <location>
        <begin position="49"/>
        <end position="99"/>
    </location>
</feature>
<keyword evidence="4" id="KW-1185">Reference proteome</keyword>
<evidence type="ECO:0000256" key="2">
    <source>
        <dbReference type="SAM" id="SignalP"/>
    </source>
</evidence>
<feature type="chain" id="PRO_5024309686" evidence="2">
    <location>
        <begin position="30"/>
        <end position="143"/>
    </location>
</feature>
<keyword evidence="2" id="KW-0732">Signal</keyword>
<proteinExistence type="predicted"/>
<dbReference type="AlphaFoldDB" id="A0A5N4C4V9"/>
<evidence type="ECO:0000256" key="1">
    <source>
        <dbReference type="SAM" id="MobiDB-lite"/>
    </source>
</evidence>
<organism evidence="3 4">
    <name type="scientific">Camelus dromedarius</name>
    <name type="common">Dromedary</name>
    <name type="synonym">Arabian camel</name>
    <dbReference type="NCBI Taxonomy" id="9838"/>
    <lineage>
        <taxon>Eukaryota</taxon>
        <taxon>Metazoa</taxon>
        <taxon>Chordata</taxon>
        <taxon>Craniata</taxon>
        <taxon>Vertebrata</taxon>
        <taxon>Euteleostomi</taxon>
        <taxon>Mammalia</taxon>
        <taxon>Eutheria</taxon>
        <taxon>Laurasiatheria</taxon>
        <taxon>Artiodactyla</taxon>
        <taxon>Tylopoda</taxon>
        <taxon>Camelidae</taxon>
        <taxon>Camelus</taxon>
    </lineage>
</organism>
<feature type="signal peptide" evidence="2">
    <location>
        <begin position="1"/>
        <end position="29"/>
    </location>
</feature>
<dbReference type="EMBL" id="JWIN03000035">
    <property type="protein sequence ID" value="KAB1253911.1"/>
    <property type="molecule type" value="Genomic_DNA"/>
</dbReference>
<feature type="region of interest" description="Disordered" evidence="1">
    <location>
        <begin position="30"/>
        <end position="143"/>
    </location>
</feature>
<dbReference type="Proteomes" id="UP000299084">
    <property type="component" value="Unassembled WGS sequence"/>
</dbReference>
<reference evidence="3 4" key="1">
    <citation type="journal article" date="2019" name="Mol. Ecol. Resour.">
        <title>Improving Illumina assemblies with Hi-C and long reads: an example with the North African dromedary.</title>
        <authorList>
            <person name="Elbers J.P."/>
            <person name="Rogers M.F."/>
            <person name="Perelman P.L."/>
            <person name="Proskuryakova A.A."/>
            <person name="Serdyukova N.A."/>
            <person name="Johnson W.E."/>
            <person name="Horin P."/>
            <person name="Corander J."/>
            <person name="Murphy D."/>
            <person name="Burger P.A."/>
        </authorList>
    </citation>
    <scope>NUCLEOTIDE SEQUENCE [LARGE SCALE GENOMIC DNA]</scope>
    <source>
        <strain evidence="3">Drom800</strain>
        <tissue evidence="3">Blood</tissue>
    </source>
</reference>